<evidence type="ECO:0000313" key="2">
    <source>
        <dbReference type="EMBL" id="KAB7502178.1"/>
    </source>
</evidence>
<dbReference type="AlphaFoldDB" id="A0A5N5T808"/>
<sequence length="197" mass="22436">MKEEIKDNLEEDAKNDQQISGFGVNQYCKVVIKDEVIIKDEPIEEAVNEDLNHSQHFVKVSEVEEDQSSNANSKSEVEADVDPLKFDEYHSTDELPFESVSRLENCQYKFLICWTPSHAGVVGNEEVDRNLTSPMHFDRDASFHLTAPICPYRNFSLGGCKAGLVISKGKKLRNVEPNISSQQRNRRQQPYAQPLHV</sequence>
<accession>A0A5N5T808</accession>
<dbReference type="EMBL" id="SEYY01008364">
    <property type="protein sequence ID" value="KAB7502178.1"/>
    <property type="molecule type" value="Genomic_DNA"/>
</dbReference>
<gene>
    <name evidence="2" type="ORF">Anas_12385</name>
</gene>
<proteinExistence type="predicted"/>
<organism evidence="2 3">
    <name type="scientific">Armadillidium nasatum</name>
    <dbReference type="NCBI Taxonomy" id="96803"/>
    <lineage>
        <taxon>Eukaryota</taxon>
        <taxon>Metazoa</taxon>
        <taxon>Ecdysozoa</taxon>
        <taxon>Arthropoda</taxon>
        <taxon>Crustacea</taxon>
        <taxon>Multicrustacea</taxon>
        <taxon>Malacostraca</taxon>
        <taxon>Eumalacostraca</taxon>
        <taxon>Peracarida</taxon>
        <taxon>Isopoda</taxon>
        <taxon>Oniscidea</taxon>
        <taxon>Crinocheta</taxon>
        <taxon>Armadillidiidae</taxon>
        <taxon>Armadillidium</taxon>
    </lineage>
</organism>
<dbReference type="Proteomes" id="UP000326759">
    <property type="component" value="Unassembled WGS sequence"/>
</dbReference>
<evidence type="ECO:0000313" key="3">
    <source>
        <dbReference type="Proteomes" id="UP000326759"/>
    </source>
</evidence>
<protein>
    <recommendedName>
        <fullName evidence="4">RNase H type-1 domain-containing protein</fullName>
    </recommendedName>
</protein>
<comment type="caution">
    <text evidence="2">The sequence shown here is derived from an EMBL/GenBank/DDBJ whole genome shotgun (WGS) entry which is preliminary data.</text>
</comment>
<keyword evidence="3" id="KW-1185">Reference proteome</keyword>
<feature type="region of interest" description="Disordered" evidence="1">
    <location>
        <begin position="175"/>
        <end position="197"/>
    </location>
</feature>
<evidence type="ECO:0008006" key="4">
    <source>
        <dbReference type="Google" id="ProtNLM"/>
    </source>
</evidence>
<evidence type="ECO:0000256" key="1">
    <source>
        <dbReference type="SAM" id="MobiDB-lite"/>
    </source>
</evidence>
<reference evidence="2 3" key="1">
    <citation type="journal article" date="2019" name="PLoS Biol.">
        <title>Sex chromosomes control vertical transmission of feminizing Wolbachia symbionts in an isopod.</title>
        <authorList>
            <person name="Becking T."/>
            <person name="Chebbi M.A."/>
            <person name="Giraud I."/>
            <person name="Moumen B."/>
            <person name="Laverre T."/>
            <person name="Caubet Y."/>
            <person name="Peccoud J."/>
            <person name="Gilbert C."/>
            <person name="Cordaux R."/>
        </authorList>
    </citation>
    <scope>NUCLEOTIDE SEQUENCE [LARGE SCALE GENOMIC DNA]</scope>
    <source>
        <strain evidence="2">ANa2</strain>
        <tissue evidence="2">Whole body excluding digestive tract and cuticle</tissue>
    </source>
</reference>
<name>A0A5N5T808_9CRUS</name>
<dbReference type="OrthoDB" id="8685330at2759"/>